<name>A0A447PUU4_SALET</name>
<feature type="region of interest" description="Disordered" evidence="1">
    <location>
        <begin position="1"/>
        <end position="31"/>
    </location>
</feature>
<dbReference type="AlphaFoldDB" id="A0A447PUU4"/>
<evidence type="ECO:0000313" key="3">
    <source>
        <dbReference type="Proteomes" id="UP000277214"/>
    </source>
</evidence>
<proteinExistence type="predicted"/>
<accession>A0A447PUU4</accession>
<reference evidence="2 3" key="1">
    <citation type="submission" date="2018-12" db="EMBL/GenBank/DDBJ databases">
        <authorList>
            <consortium name="Pathogen Informatics"/>
        </authorList>
    </citation>
    <scope>NUCLEOTIDE SEQUENCE [LARGE SCALE GENOMIC DNA]</scope>
    <source>
        <strain evidence="2 3">NCTC8272</strain>
    </source>
</reference>
<gene>
    <name evidence="2" type="ORF">NCTC8272_04643</name>
</gene>
<sequence>MVQAAAENRQRDKVEQRGQNYGANRGLDIGL</sequence>
<evidence type="ECO:0000313" key="2">
    <source>
        <dbReference type="EMBL" id="VEA42847.1"/>
    </source>
</evidence>
<evidence type="ECO:0000256" key="1">
    <source>
        <dbReference type="SAM" id="MobiDB-lite"/>
    </source>
</evidence>
<dbReference type="EMBL" id="LR134149">
    <property type="protein sequence ID" value="VEA42847.1"/>
    <property type="molecule type" value="Genomic_DNA"/>
</dbReference>
<dbReference type="Proteomes" id="UP000277214">
    <property type="component" value="Chromosome 1"/>
</dbReference>
<organism evidence="2 3">
    <name type="scientific">Salmonella enterica I</name>
    <dbReference type="NCBI Taxonomy" id="59201"/>
    <lineage>
        <taxon>Bacteria</taxon>
        <taxon>Pseudomonadati</taxon>
        <taxon>Pseudomonadota</taxon>
        <taxon>Gammaproteobacteria</taxon>
        <taxon>Enterobacterales</taxon>
        <taxon>Enterobacteriaceae</taxon>
        <taxon>Salmonella</taxon>
    </lineage>
</organism>
<protein>
    <submittedName>
        <fullName evidence="2">Uncharacterized protein</fullName>
    </submittedName>
</protein>